<reference evidence="2 3" key="1">
    <citation type="submission" date="2022-08" db="EMBL/GenBank/DDBJ databases">
        <title>Taxonomy of Curtobacterium flaccumfaciens.</title>
        <authorList>
            <person name="Osdaghi E."/>
            <person name="Taghavi S.M."/>
            <person name="Hamidizade M."/>
            <person name="Abachi H."/>
            <person name="Fazliarab A."/>
            <person name="Baeyen S."/>
            <person name="Portier P."/>
            <person name="Van Vaerenbergh J."/>
            <person name="Jacques M.-A."/>
        </authorList>
    </citation>
    <scope>NUCLEOTIDE SEQUENCE [LARGE SCALE GENOMIC DNA]</scope>
    <source>
        <strain evidence="2 3">LMG8786T</strain>
    </source>
</reference>
<dbReference type="InterPro" id="IPR010093">
    <property type="entry name" value="SinI_DNA-bd"/>
</dbReference>
<dbReference type="NCBIfam" id="TIGR01764">
    <property type="entry name" value="excise"/>
    <property type="match status" value="1"/>
</dbReference>
<dbReference type="GeneID" id="95325647"/>
<gene>
    <name evidence="2" type="ORF">NYQ28_01885</name>
</gene>
<accession>A0ABT2HDI4</accession>
<name>A0ABT2HDI4_9MICO</name>
<evidence type="ECO:0000313" key="2">
    <source>
        <dbReference type="EMBL" id="MCS6521312.1"/>
    </source>
</evidence>
<organism evidence="2 3">
    <name type="scientific">Curtobacterium citreum</name>
    <dbReference type="NCBI Taxonomy" id="2036"/>
    <lineage>
        <taxon>Bacteria</taxon>
        <taxon>Bacillati</taxon>
        <taxon>Actinomycetota</taxon>
        <taxon>Actinomycetes</taxon>
        <taxon>Micrococcales</taxon>
        <taxon>Microbacteriaceae</taxon>
        <taxon>Curtobacterium</taxon>
    </lineage>
</organism>
<comment type="caution">
    <text evidence="2">The sequence shown here is derived from an EMBL/GenBank/DDBJ whole genome shotgun (WGS) entry which is preliminary data.</text>
</comment>
<sequence length="154" mass="17581">MDELLTALRAAIRDEVARQLAELLPAQPAPEASPELLGVEQAAARLGVQPKTLYEWRRLHKGPPSLRVGRLVKYRSDVLDEWINRPRSGDDILTLREAADYTRTHWRTIADACRAGELKGIQRTRNATWRVRREDLDTWMGVTPPVRRGPLRSL</sequence>
<dbReference type="RefSeq" id="WP_167510079.1">
    <property type="nucleotide sequence ID" value="NZ_BMNV01000004.1"/>
</dbReference>
<dbReference type="SUPFAM" id="SSF46955">
    <property type="entry name" value="Putative DNA-binding domain"/>
    <property type="match status" value="1"/>
</dbReference>
<dbReference type="EMBL" id="JANVAD010000001">
    <property type="protein sequence ID" value="MCS6521312.1"/>
    <property type="molecule type" value="Genomic_DNA"/>
</dbReference>
<dbReference type="Proteomes" id="UP001652264">
    <property type="component" value="Unassembled WGS sequence"/>
</dbReference>
<proteinExistence type="predicted"/>
<evidence type="ECO:0000259" key="1">
    <source>
        <dbReference type="Pfam" id="PF12728"/>
    </source>
</evidence>
<keyword evidence="3" id="KW-1185">Reference proteome</keyword>
<feature type="domain" description="Helix-turn-helix" evidence="1">
    <location>
        <begin position="36"/>
        <end position="85"/>
    </location>
</feature>
<dbReference type="InterPro" id="IPR041657">
    <property type="entry name" value="HTH_17"/>
</dbReference>
<dbReference type="Pfam" id="PF12728">
    <property type="entry name" value="HTH_17"/>
    <property type="match status" value="2"/>
</dbReference>
<feature type="domain" description="Helix-turn-helix" evidence="1">
    <location>
        <begin position="93"/>
        <end position="140"/>
    </location>
</feature>
<dbReference type="InterPro" id="IPR009061">
    <property type="entry name" value="DNA-bd_dom_put_sf"/>
</dbReference>
<protein>
    <submittedName>
        <fullName evidence="2">Helix-turn-helix domain-containing protein</fullName>
    </submittedName>
</protein>
<evidence type="ECO:0000313" key="3">
    <source>
        <dbReference type="Proteomes" id="UP001652264"/>
    </source>
</evidence>